<dbReference type="GO" id="GO:0003677">
    <property type="term" value="F:DNA binding"/>
    <property type="evidence" value="ECO:0007669"/>
    <property type="project" value="InterPro"/>
</dbReference>
<dbReference type="InterPro" id="IPR051675">
    <property type="entry name" value="Endo/Exo/Phosphatase_dom_1"/>
</dbReference>
<feature type="compositionally biased region" description="Polar residues" evidence="1">
    <location>
        <begin position="69"/>
        <end position="89"/>
    </location>
</feature>
<keyword evidence="2" id="KW-0812">Transmembrane</keyword>
<evidence type="ECO:0000259" key="3">
    <source>
        <dbReference type="SMART" id="SM00278"/>
    </source>
</evidence>
<accession>A0A261FUJ9</accession>
<dbReference type="SUPFAM" id="SSF47781">
    <property type="entry name" value="RuvA domain 2-like"/>
    <property type="match status" value="1"/>
</dbReference>
<dbReference type="SMART" id="SM00278">
    <property type="entry name" value="HhH1"/>
    <property type="match status" value="2"/>
</dbReference>
<feature type="compositionally biased region" description="Polar residues" evidence="1">
    <location>
        <begin position="167"/>
        <end position="187"/>
    </location>
</feature>
<evidence type="ECO:0000313" key="4">
    <source>
        <dbReference type="EMBL" id="OZG62613.1"/>
    </source>
</evidence>
<feature type="domain" description="Helix-hairpin-helix DNA-binding motif class 1" evidence="3">
    <location>
        <begin position="276"/>
        <end position="295"/>
    </location>
</feature>
<dbReference type="Pfam" id="PF12836">
    <property type="entry name" value="HHH_3"/>
    <property type="match status" value="1"/>
</dbReference>
<dbReference type="GO" id="GO:0015627">
    <property type="term" value="C:type II protein secretion system complex"/>
    <property type="evidence" value="ECO:0007669"/>
    <property type="project" value="TreeGrafter"/>
</dbReference>
<organism evidence="4 5">
    <name type="scientific">Bifidobacterium hapali</name>
    <dbReference type="NCBI Taxonomy" id="1630172"/>
    <lineage>
        <taxon>Bacteria</taxon>
        <taxon>Bacillati</taxon>
        <taxon>Actinomycetota</taxon>
        <taxon>Actinomycetes</taxon>
        <taxon>Bifidobacteriales</taxon>
        <taxon>Bifidobacteriaceae</taxon>
        <taxon>Bifidobacterium</taxon>
    </lineage>
</organism>
<feature type="compositionally biased region" description="Basic and acidic residues" evidence="1">
    <location>
        <begin position="189"/>
        <end position="200"/>
    </location>
</feature>
<dbReference type="PANTHER" id="PTHR21180:SF32">
    <property type="entry name" value="ENDONUCLEASE_EXONUCLEASE_PHOSPHATASE FAMILY DOMAIN-CONTAINING PROTEIN 1"/>
    <property type="match status" value="1"/>
</dbReference>
<feature type="region of interest" description="Disordered" evidence="1">
    <location>
        <begin position="53"/>
        <end position="122"/>
    </location>
</feature>
<gene>
    <name evidence="4" type="ORF">BHAP_2087</name>
</gene>
<dbReference type="Gene3D" id="1.10.150.320">
    <property type="entry name" value="Photosystem II 12 kDa extrinsic protein"/>
    <property type="match status" value="1"/>
</dbReference>
<dbReference type="AlphaFoldDB" id="A0A261FUJ9"/>
<dbReference type="OrthoDB" id="9758724at2"/>
<dbReference type="InterPro" id="IPR003583">
    <property type="entry name" value="Hlx-hairpin-Hlx_DNA-bd_motif"/>
</dbReference>
<keyword evidence="2" id="KW-0472">Membrane</keyword>
<evidence type="ECO:0000256" key="1">
    <source>
        <dbReference type="SAM" id="MobiDB-lite"/>
    </source>
</evidence>
<name>A0A261FUJ9_9BIFI</name>
<keyword evidence="5" id="KW-1185">Reference proteome</keyword>
<protein>
    <submittedName>
        <fullName evidence="4">Competence protein ComEA</fullName>
    </submittedName>
</protein>
<proteinExistence type="predicted"/>
<sequence length="299" mass="32743">MGILHFRPSTASDSGVVASQRLTALDQSALQKRAERGQCDVLSCDQIDQVRSQQLYPPPPPLIKHDQGSVRNQADCQTDSLSPHQSSLLSRHHTSTNRRSSLGELAGVRQSDTTREEHRLKRDRPRLTLRPIHAMGIILLLAMLLCASLTMLIGQAIRYEHAMSTTHSSTDLGASNSNSEAEQYNETDSSERDITQHDADNQTETQDTTPAPSNAAPSDDSNEAETAPTNEPVNDDRIDLNTASSEELQTINGIGPVTADRIITHRKSIGRFTSVDQLLDVKGIGAKTLAKIRDQVVVR</sequence>
<reference evidence="4 5" key="1">
    <citation type="journal article" date="2017" name="BMC Genomics">
        <title>Comparative genomic and phylogenomic analyses of the Bifidobacteriaceae family.</title>
        <authorList>
            <person name="Lugli G.A."/>
            <person name="Milani C."/>
            <person name="Turroni F."/>
            <person name="Duranti S."/>
            <person name="Mancabelli L."/>
            <person name="Mangifesta M."/>
            <person name="Ferrario C."/>
            <person name="Modesto M."/>
            <person name="Mattarelli P."/>
            <person name="Jiri K."/>
            <person name="van Sinderen D."/>
            <person name="Ventura M."/>
        </authorList>
    </citation>
    <scope>NUCLEOTIDE SEQUENCE [LARGE SCALE GENOMIC DNA]</scope>
    <source>
        <strain evidence="4 5">DSM 100202</strain>
    </source>
</reference>
<dbReference type="GO" id="GO:0006281">
    <property type="term" value="P:DNA repair"/>
    <property type="evidence" value="ECO:0007669"/>
    <property type="project" value="InterPro"/>
</dbReference>
<feature type="compositionally biased region" description="Polar residues" evidence="1">
    <location>
        <begin position="202"/>
        <end position="216"/>
    </location>
</feature>
<dbReference type="Proteomes" id="UP000216074">
    <property type="component" value="Unassembled WGS sequence"/>
</dbReference>
<evidence type="ECO:0000313" key="5">
    <source>
        <dbReference type="Proteomes" id="UP000216074"/>
    </source>
</evidence>
<feature type="transmembrane region" description="Helical" evidence="2">
    <location>
        <begin position="132"/>
        <end position="154"/>
    </location>
</feature>
<dbReference type="GO" id="GO:0015628">
    <property type="term" value="P:protein secretion by the type II secretion system"/>
    <property type="evidence" value="ECO:0007669"/>
    <property type="project" value="TreeGrafter"/>
</dbReference>
<feature type="domain" description="Helix-hairpin-helix DNA-binding motif class 1" evidence="3">
    <location>
        <begin position="246"/>
        <end position="265"/>
    </location>
</feature>
<comment type="caution">
    <text evidence="4">The sequence shown here is derived from an EMBL/GenBank/DDBJ whole genome shotgun (WGS) entry which is preliminary data.</text>
</comment>
<keyword evidence="2" id="KW-1133">Transmembrane helix</keyword>
<dbReference type="InterPro" id="IPR004509">
    <property type="entry name" value="Competence_ComEA_HhH"/>
</dbReference>
<dbReference type="NCBIfam" id="TIGR00426">
    <property type="entry name" value="competence protein ComEA helix-hairpin-helix repeat region"/>
    <property type="match status" value="1"/>
</dbReference>
<feature type="region of interest" description="Disordered" evidence="1">
    <location>
        <begin position="167"/>
        <end position="237"/>
    </location>
</feature>
<dbReference type="EMBL" id="MWWY01000045">
    <property type="protein sequence ID" value="OZG62613.1"/>
    <property type="molecule type" value="Genomic_DNA"/>
</dbReference>
<dbReference type="PANTHER" id="PTHR21180">
    <property type="entry name" value="ENDONUCLEASE/EXONUCLEASE/PHOSPHATASE FAMILY DOMAIN-CONTAINING PROTEIN 1"/>
    <property type="match status" value="1"/>
</dbReference>
<evidence type="ECO:0000256" key="2">
    <source>
        <dbReference type="SAM" id="Phobius"/>
    </source>
</evidence>
<dbReference type="InterPro" id="IPR010994">
    <property type="entry name" value="RuvA_2-like"/>
</dbReference>